<evidence type="ECO:0000259" key="2">
    <source>
        <dbReference type="PROSITE" id="PS50110"/>
    </source>
</evidence>
<evidence type="ECO:0000256" key="1">
    <source>
        <dbReference type="PROSITE-ProRule" id="PRU00169"/>
    </source>
</evidence>
<dbReference type="SMART" id="SM00850">
    <property type="entry name" value="LytTR"/>
    <property type="match status" value="1"/>
</dbReference>
<dbReference type="AlphaFoldDB" id="A0A521AK03"/>
<dbReference type="Pfam" id="PF00072">
    <property type="entry name" value="Response_reg"/>
    <property type="match status" value="1"/>
</dbReference>
<gene>
    <name evidence="3" type="ORF">SAMN06265348_101268</name>
</gene>
<dbReference type="OrthoDB" id="9787344at2"/>
<dbReference type="InterPro" id="IPR011006">
    <property type="entry name" value="CheY-like_superfamily"/>
</dbReference>
<accession>A0A521AK03</accession>
<evidence type="ECO:0000313" key="3">
    <source>
        <dbReference type="EMBL" id="SMO35169.1"/>
    </source>
</evidence>
<name>A0A521AK03_9SPHI</name>
<dbReference type="PANTHER" id="PTHR37299:SF1">
    <property type="entry name" value="STAGE 0 SPORULATION PROTEIN A HOMOLOG"/>
    <property type="match status" value="1"/>
</dbReference>
<organism evidence="3 4">
    <name type="scientific">Pedobacter westerhofensis</name>
    <dbReference type="NCBI Taxonomy" id="425512"/>
    <lineage>
        <taxon>Bacteria</taxon>
        <taxon>Pseudomonadati</taxon>
        <taxon>Bacteroidota</taxon>
        <taxon>Sphingobacteriia</taxon>
        <taxon>Sphingobacteriales</taxon>
        <taxon>Sphingobacteriaceae</taxon>
        <taxon>Pedobacter</taxon>
    </lineage>
</organism>
<dbReference type="SUPFAM" id="SSF52172">
    <property type="entry name" value="CheY-like"/>
    <property type="match status" value="1"/>
</dbReference>
<dbReference type="Pfam" id="PF04397">
    <property type="entry name" value="LytTR"/>
    <property type="match status" value="1"/>
</dbReference>
<evidence type="ECO:0000313" key="4">
    <source>
        <dbReference type="Proteomes" id="UP000320300"/>
    </source>
</evidence>
<dbReference type="EMBL" id="FXTN01000001">
    <property type="protein sequence ID" value="SMO35169.1"/>
    <property type="molecule type" value="Genomic_DNA"/>
</dbReference>
<dbReference type="Gene3D" id="3.40.50.2300">
    <property type="match status" value="1"/>
</dbReference>
<keyword evidence="1" id="KW-0597">Phosphoprotein</keyword>
<dbReference type="GO" id="GO:0003677">
    <property type="term" value="F:DNA binding"/>
    <property type="evidence" value="ECO:0007669"/>
    <property type="project" value="InterPro"/>
</dbReference>
<feature type="modified residue" description="4-aspartylphosphate" evidence="1">
    <location>
        <position position="55"/>
    </location>
</feature>
<reference evidence="3 4" key="1">
    <citation type="submission" date="2017-05" db="EMBL/GenBank/DDBJ databases">
        <authorList>
            <person name="Varghese N."/>
            <person name="Submissions S."/>
        </authorList>
    </citation>
    <scope>NUCLEOTIDE SEQUENCE [LARGE SCALE GENOMIC DNA]</scope>
    <source>
        <strain evidence="3 4">DSM 19036</strain>
    </source>
</reference>
<dbReference type="FunFam" id="3.40.50.2300:FF:000361">
    <property type="entry name" value="Two-component system response regulator"/>
    <property type="match status" value="1"/>
</dbReference>
<keyword evidence="4" id="KW-1185">Reference proteome</keyword>
<protein>
    <submittedName>
        <fullName evidence="3">Two component transcriptional regulator, LytTR family</fullName>
    </submittedName>
</protein>
<dbReference type="PANTHER" id="PTHR37299">
    <property type="entry name" value="TRANSCRIPTIONAL REGULATOR-RELATED"/>
    <property type="match status" value="1"/>
</dbReference>
<dbReference type="InterPro" id="IPR007492">
    <property type="entry name" value="LytTR_DNA-bd_dom"/>
</dbReference>
<feature type="domain" description="Response regulatory" evidence="2">
    <location>
        <begin position="2"/>
        <end position="115"/>
    </location>
</feature>
<dbReference type="InterPro" id="IPR001789">
    <property type="entry name" value="Sig_transdc_resp-reg_receiver"/>
</dbReference>
<dbReference type="GO" id="GO:0000156">
    <property type="term" value="F:phosphorelay response regulator activity"/>
    <property type="evidence" value="ECO:0007669"/>
    <property type="project" value="InterPro"/>
</dbReference>
<dbReference type="Proteomes" id="UP000320300">
    <property type="component" value="Unassembled WGS sequence"/>
</dbReference>
<dbReference type="SMART" id="SM00448">
    <property type="entry name" value="REC"/>
    <property type="match status" value="1"/>
</dbReference>
<dbReference type="Gene3D" id="2.40.50.1020">
    <property type="entry name" value="LytTr DNA-binding domain"/>
    <property type="match status" value="1"/>
</dbReference>
<dbReference type="RefSeq" id="WP_142526380.1">
    <property type="nucleotide sequence ID" value="NZ_CBCSJO010000002.1"/>
</dbReference>
<sequence>MKILIIEDEALAAKRLTNLLLDYDPAMTILDTIDSVEDAVFWFKENTAPDLIFMDIMLADGQSFEIFEHVELRAPVIFTTAFDEFAIQAFKVNSIDYLLKPVEPQLLEGALRKFQSMAPAPDNFRAIMESLLISGRGPVVKPQYRNRFLIRQGDKFIPVSVADAAHFSFEDKLSFLNSFANKRYMLDYTLDELDKMLDPEVFFRLNRQYITSFSAVRSVHNYFNGKLKVYVEPDVPGGVIVSKNRANQFKHWLNR</sequence>
<dbReference type="InterPro" id="IPR046947">
    <property type="entry name" value="LytR-like"/>
</dbReference>
<proteinExistence type="predicted"/>
<dbReference type="PROSITE" id="PS50110">
    <property type="entry name" value="RESPONSE_REGULATORY"/>
    <property type="match status" value="1"/>
</dbReference>